<name>A0A4Y2HS72_ARAVE</name>
<organism evidence="1 2">
    <name type="scientific">Araneus ventricosus</name>
    <name type="common">Orbweaver spider</name>
    <name type="synonym">Epeira ventricosa</name>
    <dbReference type="NCBI Taxonomy" id="182803"/>
    <lineage>
        <taxon>Eukaryota</taxon>
        <taxon>Metazoa</taxon>
        <taxon>Ecdysozoa</taxon>
        <taxon>Arthropoda</taxon>
        <taxon>Chelicerata</taxon>
        <taxon>Arachnida</taxon>
        <taxon>Araneae</taxon>
        <taxon>Araneomorphae</taxon>
        <taxon>Entelegynae</taxon>
        <taxon>Araneoidea</taxon>
        <taxon>Araneidae</taxon>
        <taxon>Araneus</taxon>
    </lineage>
</organism>
<protein>
    <submittedName>
        <fullName evidence="1">Uncharacterized protein</fullName>
    </submittedName>
</protein>
<comment type="caution">
    <text evidence="1">The sequence shown here is derived from an EMBL/GenBank/DDBJ whole genome shotgun (WGS) entry which is preliminary data.</text>
</comment>
<dbReference type="EMBL" id="BGPR01182966">
    <property type="protein sequence ID" value="GBM68274.1"/>
    <property type="molecule type" value="Genomic_DNA"/>
</dbReference>
<dbReference type="Proteomes" id="UP000499080">
    <property type="component" value="Unassembled WGS sequence"/>
</dbReference>
<gene>
    <name evidence="1" type="ORF">AVEN_33042_1</name>
</gene>
<evidence type="ECO:0000313" key="2">
    <source>
        <dbReference type="Proteomes" id="UP000499080"/>
    </source>
</evidence>
<dbReference type="AlphaFoldDB" id="A0A4Y2HS72"/>
<proteinExistence type="predicted"/>
<sequence>MGRTVPTVGLLLPSRRGEQRSIRIRLQNIINKKVYKYKKNYSSFTRWRCWESNPGHFTCKANALPLSYTPLPAGVRRSILSVVTVLEQRGKNGSYLRTSVSLSERRAAEHKDSTSKHNKQKIFKYKKKLSFFQPLEVLGIEPIVFHLQYGSSSNELLVEVAPGTFTNRLQQQYGAPL</sequence>
<evidence type="ECO:0000313" key="1">
    <source>
        <dbReference type="EMBL" id="GBM68274.1"/>
    </source>
</evidence>
<keyword evidence="2" id="KW-1185">Reference proteome</keyword>
<reference evidence="1 2" key="1">
    <citation type="journal article" date="2019" name="Sci. Rep.">
        <title>Orb-weaving spider Araneus ventricosus genome elucidates the spidroin gene catalogue.</title>
        <authorList>
            <person name="Kono N."/>
            <person name="Nakamura H."/>
            <person name="Ohtoshi R."/>
            <person name="Moran D.A.P."/>
            <person name="Shinohara A."/>
            <person name="Yoshida Y."/>
            <person name="Fujiwara M."/>
            <person name="Mori M."/>
            <person name="Tomita M."/>
            <person name="Arakawa K."/>
        </authorList>
    </citation>
    <scope>NUCLEOTIDE SEQUENCE [LARGE SCALE GENOMIC DNA]</scope>
</reference>
<accession>A0A4Y2HS72</accession>